<dbReference type="SUPFAM" id="SSF46785">
    <property type="entry name" value="Winged helix' DNA-binding domain"/>
    <property type="match status" value="1"/>
</dbReference>
<evidence type="ECO:0000256" key="2">
    <source>
        <dbReference type="ARBA" id="ARBA00023125"/>
    </source>
</evidence>
<dbReference type="InterPro" id="IPR036388">
    <property type="entry name" value="WH-like_DNA-bd_sf"/>
</dbReference>
<keyword evidence="3" id="KW-0804">Transcription</keyword>
<evidence type="ECO:0000256" key="3">
    <source>
        <dbReference type="ARBA" id="ARBA00023163"/>
    </source>
</evidence>
<evidence type="ECO:0000256" key="1">
    <source>
        <dbReference type="ARBA" id="ARBA00023015"/>
    </source>
</evidence>
<comment type="caution">
    <text evidence="5">The sequence shown here is derived from an EMBL/GenBank/DDBJ whole genome shotgun (WGS) entry which is preliminary data.</text>
</comment>
<accession>A0ABT7AXA7</accession>
<reference evidence="5 6" key="1">
    <citation type="submission" date="2023-01" db="EMBL/GenBank/DDBJ databases">
        <title>Novel diversity within Roseofilum (Cyanobacteria; Desertifilaceae) from marine benthic mats with descriptions of four novel species.</title>
        <authorList>
            <person name="Wang Y."/>
            <person name="Berthold D.E."/>
            <person name="Hu J."/>
            <person name="Lefler F.W."/>
            <person name="Laughinghouse H.D. IV."/>
        </authorList>
    </citation>
    <scope>NUCLEOTIDE SEQUENCE [LARGE SCALE GENOMIC DNA]</scope>
    <source>
        <strain evidence="5 6">BLCC-M154</strain>
    </source>
</reference>
<sequence length="217" mass="24678">MVSSFLPTPNPQIQFRQLLEDLYQGRSLVDFTGGQLIPLHSNDLWVVCRGVVSLSAIQTNGEESLLGFAVPSMPFGLPLTRIESYQAIALSSVSLMRFSLTEVEKSPLLSRSLWHELNRRLRQTESILALVTHRRVKERLEQLLLLLAQEMGQPTEDNQGIRLPIKLTHQNLANTIGTTRVTVTRLMKELRQDEWLTLDSQRYITLQQTGYQTLPEG</sequence>
<dbReference type="InterPro" id="IPR036390">
    <property type="entry name" value="WH_DNA-bd_sf"/>
</dbReference>
<name>A0ABT7AXA7_9CYAN</name>
<feature type="domain" description="HTH crp-type" evidence="4">
    <location>
        <begin position="134"/>
        <end position="210"/>
    </location>
</feature>
<keyword evidence="1" id="KW-0805">Transcription regulation</keyword>
<gene>
    <name evidence="5" type="ORF">PMG71_18985</name>
</gene>
<protein>
    <submittedName>
        <fullName evidence="5">Crp/Fnr family transcriptional regulator</fullName>
    </submittedName>
</protein>
<keyword evidence="6" id="KW-1185">Reference proteome</keyword>
<dbReference type="EMBL" id="JAQOSP010000116">
    <property type="protein sequence ID" value="MDJ1171520.1"/>
    <property type="molecule type" value="Genomic_DNA"/>
</dbReference>
<dbReference type="RefSeq" id="WP_283755271.1">
    <property type="nucleotide sequence ID" value="NZ_JAQOSP010000116.1"/>
</dbReference>
<dbReference type="InterPro" id="IPR012318">
    <property type="entry name" value="HTH_CRP"/>
</dbReference>
<dbReference type="SMART" id="SM00419">
    <property type="entry name" value="HTH_CRP"/>
    <property type="match status" value="1"/>
</dbReference>
<dbReference type="Gene3D" id="1.10.10.10">
    <property type="entry name" value="Winged helix-like DNA-binding domain superfamily/Winged helix DNA-binding domain"/>
    <property type="match status" value="1"/>
</dbReference>
<evidence type="ECO:0000313" key="5">
    <source>
        <dbReference type="EMBL" id="MDJ1171520.1"/>
    </source>
</evidence>
<dbReference type="InterPro" id="IPR014710">
    <property type="entry name" value="RmlC-like_jellyroll"/>
</dbReference>
<dbReference type="InterPro" id="IPR018490">
    <property type="entry name" value="cNMP-bd_dom_sf"/>
</dbReference>
<dbReference type="PROSITE" id="PS51063">
    <property type="entry name" value="HTH_CRP_2"/>
    <property type="match status" value="1"/>
</dbReference>
<dbReference type="SUPFAM" id="SSF51206">
    <property type="entry name" value="cAMP-binding domain-like"/>
    <property type="match status" value="1"/>
</dbReference>
<dbReference type="Proteomes" id="UP001235303">
    <property type="component" value="Unassembled WGS sequence"/>
</dbReference>
<dbReference type="Pfam" id="PF13545">
    <property type="entry name" value="HTH_Crp_2"/>
    <property type="match status" value="1"/>
</dbReference>
<dbReference type="Gene3D" id="2.60.120.10">
    <property type="entry name" value="Jelly Rolls"/>
    <property type="match status" value="1"/>
</dbReference>
<organism evidence="5 6">
    <name type="scientific">Roseofilum acuticapitatum BLCC-M154</name>
    <dbReference type="NCBI Taxonomy" id="3022444"/>
    <lineage>
        <taxon>Bacteria</taxon>
        <taxon>Bacillati</taxon>
        <taxon>Cyanobacteriota</taxon>
        <taxon>Cyanophyceae</taxon>
        <taxon>Desertifilales</taxon>
        <taxon>Desertifilaceae</taxon>
        <taxon>Roseofilum</taxon>
        <taxon>Roseofilum acuticapitatum</taxon>
    </lineage>
</organism>
<evidence type="ECO:0000313" key="6">
    <source>
        <dbReference type="Proteomes" id="UP001235303"/>
    </source>
</evidence>
<proteinExistence type="predicted"/>
<evidence type="ECO:0000259" key="4">
    <source>
        <dbReference type="PROSITE" id="PS51063"/>
    </source>
</evidence>
<keyword evidence="2" id="KW-0238">DNA-binding</keyword>